<accession>A0A2U2HDJ5</accession>
<dbReference type="Proteomes" id="UP000241421">
    <property type="component" value="Unassembled WGS sequence"/>
</dbReference>
<comment type="caution">
    <text evidence="3">The sequence shown here is derived from an EMBL/GenBank/DDBJ whole genome shotgun (WGS) entry which is preliminary data.</text>
</comment>
<proteinExistence type="predicted"/>
<dbReference type="OrthoDB" id="8613813at2"/>
<gene>
    <name evidence="3" type="ORF">C7C56_025355</name>
</gene>
<evidence type="ECO:0000313" key="3">
    <source>
        <dbReference type="EMBL" id="PWF41057.1"/>
    </source>
</evidence>
<dbReference type="InterPro" id="IPR037053">
    <property type="entry name" value="Phage_tail_collar_dom_sf"/>
</dbReference>
<evidence type="ECO:0000313" key="4">
    <source>
        <dbReference type="Proteomes" id="UP000241421"/>
    </source>
</evidence>
<keyword evidence="4" id="KW-1185">Reference proteome</keyword>
<name>A0A2U2HDJ5_9BURK</name>
<dbReference type="AlphaFoldDB" id="A0A2U2HDJ5"/>
<feature type="region of interest" description="Disordered" evidence="1">
    <location>
        <begin position="64"/>
        <end position="86"/>
    </location>
</feature>
<feature type="domain" description="Phage tail collar" evidence="2">
    <location>
        <begin position="6"/>
        <end position="62"/>
    </location>
</feature>
<evidence type="ECO:0000256" key="1">
    <source>
        <dbReference type="SAM" id="MobiDB-lite"/>
    </source>
</evidence>
<feature type="compositionally biased region" description="Gly residues" evidence="1">
    <location>
        <begin position="77"/>
        <end position="86"/>
    </location>
</feature>
<dbReference type="SUPFAM" id="SSF88874">
    <property type="entry name" value="Receptor-binding domain of short tail fibre protein gp12"/>
    <property type="match status" value="1"/>
</dbReference>
<dbReference type="RefSeq" id="WP_106760128.1">
    <property type="nucleotide sequence ID" value="NZ_PXWF02000320.1"/>
</dbReference>
<dbReference type="Pfam" id="PF07484">
    <property type="entry name" value="Collar"/>
    <property type="match status" value="1"/>
</dbReference>
<dbReference type="Gene3D" id="3.90.1340.10">
    <property type="entry name" value="Phage tail collar domain"/>
    <property type="match status" value="1"/>
</dbReference>
<evidence type="ECO:0000259" key="2">
    <source>
        <dbReference type="Pfam" id="PF07484"/>
    </source>
</evidence>
<protein>
    <submittedName>
        <fullName evidence="3">Phage tail protein</fullName>
    </submittedName>
</protein>
<sequence>MEAFIGTIMNVGFNFAPKGWALCNGQLMSISQNSALFALIGTNFGGDGVTTFQLPDMQGRMPIGPGNGAGLTPRTLGGRGGSETGAGTGTVSGAVTLTAANLPPHTHDATGLTAVTTVKTAAGAGGVAAPTEGCGLIQSGAGPGLATIYASPAPTDNLFDLGNVATTVGGTTASTGQGTPAGFTGATAVSVPTVPPFLGLNFVICLQGIFPSRN</sequence>
<organism evidence="3 4">
    <name type="scientific">Massilia glaciei</name>
    <dbReference type="NCBI Taxonomy" id="1524097"/>
    <lineage>
        <taxon>Bacteria</taxon>
        <taxon>Pseudomonadati</taxon>
        <taxon>Pseudomonadota</taxon>
        <taxon>Betaproteobacteria</taxon>
        <taxon>Burkholderiales</taxon>
        <taxon>Oxalobacteraceae</taxon>
        <taxon>Telluria group</taxon>
        <taxon>Massilia</taxon>
    </lineage>
</organism>
<reference evidence="3 4" key="1">
    <citation type="submission" date="2018-04" db="EMBL/GenBank/DDBJ databases">
        <title>Massilia violaceinigra sp. nov., a novel purple-pigmented bacterium isolated from Tianshan glacier, Xinjiang, China.</title>
        <authorList>
            <person name="Wang H."/>
        </authorList>
    </citation>
    <scope>NUCLEOTIDE SEQUENCE [LARGE SCALE GENOMIC DNA]</scope>
    <source>
        <strain evidence="3 4">B448-2</strain>
    </source>
</reference>
<dbReference type="InterPro" id="IPR011083">
    <property type="entry name" value="Phage_tail_collar_dom"/>
</dbReference>
<dbReference type="EMBL" id="PXWF02000320">
    <property type="protein sequence ID" value="PWF41057.1"/>
    <property type="molecule type" value="Genomic_DNA"/>
</dbReference>